<keyword evidence="5 12" id="KW-0963">Cytoplasm</keyword>
<dbReference type="KEGG" id="rst:ATY39_03250"/>
<dbReference type="AlphaFoldDB" id="A0A143HB34"/>
<comment type="caution">
    <text evidence="12">Was originally thought to be a dihydrodipicolinate synthase (DHDPS), catalyzing the condensation of (S)-aspartate-beta-semialdehyde [(S)-ASA] and pyruvate to dihydrodipicolinate (DHDP). However, it was shown in E.coli that the product of the enzymatic reaction is not dihydrodipicolinate but in fact (4S)-4-hydroxy-2,3,4,5-tetrahydro-(2S)-dipicolinic acid (HTPA), and that the consecutive dehydration reaction leading to DHDP is not spontaneous but catalyzed by DapB.</text>
</comment>
<comment type="subunit">
    <text evidence="12">Homotetramer; dimer of dimers.</text>
</comment>
<evidence type="ECO:0000256" key="5">
    <source>
        <dbReference type="ARBA" id="ARBA00022490"/>
    </source>
</evidence>
<dbReference type="CDD" id="cd00950">
    <property type="entry name" value="DHDPS"/>
    <property type="match status" value="1"/>
</dbReference>
<evidence type="ECO:0000256" key="1">
    <source>
        <dbReference type="ARBA" id="ARBA00003294"/>
    </source>
</evidence>
<evidence type="ECO:0000313" key="16">
    <source>
        <dbReference type="EMBL" id="AMW98541.1"/>
    </source>
</evidence>
<keyword evidence="8 12" id="KW-0457">Lysine biosynthesis</keyword>
<evidence type="ECO:0000256" key="14">
    <source>
        <dbReference type="PIRSR" id="PIRSR001365-1"/>
    </source>
</evidence>
<dbReference type="Gene3D" id="3.20.20.70">
    <property type="entry name" value="Aldolase class I"/>
    <property type="match status" value="1"/>
</dbReference>
<evidence type="ECO:0000256" key="12">
    <source>
        <dbReference type="HAMAP-Rule" id="MF_00418"/>
    </source>
</evidence>
<evidence type="ECO:0000256" key="3">
    <source>
        <dbReference type="ARBA" id="ARBA00007592"/>
    </source>
</evidence>
<evidence type="ECO:0000256" key="7">
    <source>
        <dbReference type="ARBA" id="ARBA00022915"/>
    </source>
</evidence>
<dbReference type="PIRSF" id="PIRSF001365">
    <property type="entry name" value="DHDPS"/>
    <property type="match status" value="1"/>
</dbReference>
<dbReference type="PANTHER" id="PTHR12128:SF66">
    <property type="entry name" value="4-HYDROXY-2-OXOGLUTARATE ALDOLASE, MITOCHONDRIAL"/>
    <property type="match status" value="1"/>
</dbReference>
<evidence type="ECO:0000256" key="15">
    <source>
        <dbReference type="PIRSR" id="PIRSR001365-2"/>
    </source>
</evidence>
<keyword evidence="9 12" id="KW-0456">Lyase</keyword>
<dbReference type="PANTHER" id="PTHR12128">
    <property type="entry name" value="DIHYDRODIPICOLINATE SYNTHASE"/>
    <property type="match status" value="1"/>
</dbReference>
<feature type="site" description="Part of a proton relay during catalysis" evidence="12">
    <location>
        <position position="45"/>
    </location>
</feature>
<dbReference type="PRINTS" id="PR00146">
    <property type="entry name" value="DHPICSNTHASE"/>
</dbReference>
<evidence type="ECO:0000256" key="9">
    <source>
        <dbReference type="ARBA" id="ARBA00023239"/>
    </source>
</evidence>
<dbReference type="EMBL" id="CP014806">
    <property type="protein sequence ID" value="AMW98541.1"/>
    <property type="molecule type" value="Genomic_DNA"/>
</dbReference>
<dbReference type="HAMAP" id="MF_00418">
    <property type="entry name" value="DapA"/>
    <property type="match status" value="1"/>
</dbReference>
<reference evidence="17" key="2">
    <citation type="submission" date="2016-03" db="EMBL/GenBank/DDBJ databases">
        <authorList>
            <person name="Ploux O."/>
        </authorList>
    </citation>
    <scope>NUCLEOTIDE SEQUENCE [LARGE SCALE GENOMIC DNA]</scope>
    <source>
        <strain evidence="17">PP9</strain>
    </source>
</reference>
<dbReference type="InterPro" id="IPR002220">
    <property type="entry name" value="DapA-like"/>
</dbReference>
<comment type="function">
    <text evidence="1 12">Catalyzes the condensation of (S)-aspartate-beta-semialdehyde [(S)-ASA] and pyruvate to 4-hydroxy-tetrahydrodipicolinate (HTPA).</text>
</comment>
<dbReference type="InterPro" id="IPR005263">
    <property type="entry name" value="DapA"/>
</dbReference>
<feature type="active site" description="Schiff-base intermediate with substrate" evidence="12 14">
    <location>
        <position position="162"/>
    </location>
</feature>
<reference evidence="16 17" key="1">
    <citation type="journal article" date="2016" name="Genome Announc.">
        <title>Whole-Genome Sequence of Rummeliibacillus stabekisii Strain PP9 Isolated from Antarctic Soil.</title>
        <authorList>
            <person name="da Mota F.F."/>
            <person name="Vollu R.E."/>
            <person name="Jurelevicius D."/>
            <person name="Seldin L."/>
        </authorList>
    </citation>
    <scope>NUCLEOTIDE SEQUENCE [LARGE SCALE GENOMIC DNA]</scope>
    <source>
        <strain evidence="16 17">PP9</strain>
    </source>
</reference>
<dbReference type="GO" id="GO:0009089">
    <property type="term" value="P:lysine biosynthetic process via diaminopimelate"/>
    <property type="evidence" value="ECO:0007669"/>
    <property type="project" value="UniProtKB-UniRule"/>
</dbReference>
<evidence type="ECO:0000256" key="2">
    <source>
        <dbReference type="ARBA" id="ARBA00005120"/>
    </source>
</evidence>
<dbReference type="SMART" id="SM01130">
    <property type="entry name" value="DHDPS"/>
    <property type="match status" value="1"/>
</dbReference>
<dbReference type="STRING" id="241244.ATY39_03250"/>
<gene>
    <name evidence="12" type="primary">dapA</name>
    <name evidence="16" type="ORF">ATY39_03250</name>
</gene>
<protein>
    <recommendedName>
        <fullName evidence="4 12">4-hydroxy-tetrahydrodipicolinate synthase</fullName>
        <shortName evidence="12">HTPA synthase</shortName>
        <ecNumber evidence="4 12">4.3.3.7</ecNumber>
    </recommendedName>
</protein>
<keyword evidence="10 12" id="KW-0704">Schiff base</keyword>
<evidence type="ECO:0000256" key="8">
    <source>
        <dbReference type="ARBA" id="ARBA00023154"/>
    </source>
</evidence>
<keyword evidence="7 12" id="KW-0220">Diaminopimelate biosynthesis</keyword>
<dbReference type="UniPathway" id="UPA00034">
    <property type="reaction ID" value="UER00017"/>
</dbReference>
<organism evidence="16 17">
    <name type="scientific">Rummeliibacillus stabekisii</name>
    <dbReference type="NCBI Taxonomy" id="241244"/>
    <lineage>
        <taxon>Bacteria</taxon>
        <taxon>Bacillati</taxon>
        <taxon>Bacillota</taxon>
        <taxon>Bacilli</taxon>
        <taxon>Bacillales</taxon>
        <taxon>Caryophanaceae</taxon>
        <taxon>Rummeliibacillus</taxon>
    </lineage>
</organism>
<accession>A0A143HB34</accession>
<evidence type="ECO:0000256" key="13">
    <source>
        <dbReference type="PIRNR" id="PIRNR001365"/>
    </source>
</evidence>
<evidence type="ECO:0000313" key="17">
    <source>
        <dbReference type="Proteomes" id="UP000076021"/>
    </source>
</evidence>
<feature type="site" description="Part of a proton relay during catalysis" evidence="12">
    <location>
        <position position="108"/>
    </location>
</feature>
<evidence type="ECO:0000256" key="4">
    <source>
        <dbReference type="ARBA" id="ARBA00012086"/>
    </source>
</evidence>
<comment type="similarity">
    <text evidence="3 12 13">Belongs to the DapA family.</text>
</comment>
<dbReference type="EC" id="4.3.3.7" evidence="4 12"/>
<sequence length="297" mass="32434">MNIGRIATAMITPFHEDGTIHYEEIARLIEYLIANGTDSVVVCGTTGESPTLSFEEKIRIFQYVLQKANKRIPVIAGTGSNNTKESILLTQQAEAAGVDGIMLVAPYYNKPSQQGMYEHFAAIAQATSLPVMLYNIPGRSVVNMTPKTVLALSDIPNIQIVKEASGSLDQMAEILADAPQGFQVYSGDDGLTLPLLSIGGSGIVSVASHLVGYDMQKMMKAYYDGEHEKAARIHQALLPLIRALFATPSPSTLKYALAKQGLGTESVRLPIIPLTAEEKRAYDHAWREYEEKQKSFD</sequence>
<feature type="binding site" evidence="12 15">
    <location>
        <position position="204"/>
    </location>
    <ligand>
        <name>pyruvate</name>
        <dbReference type="ChEBI" id="CHEBI:15361"/>
    </ligand>
</feature>
<comment type="catalytic activity">
    <reaction evidence="11 12">
        <text>L-aspartate 4-semialdehyde + pyruvate = (2S,4S)-4-hydroxy-2,3,4,5-tetrahydrodipicolinate + H2O + H(+)</text>
        <dbReference type="Rhea" id="RHEA:34171"/>
        <dbReference type="ChEBI" id="CHEBI:15361"/>
        <dbReference type="ChEBI" id="CHEBI:15377"/>
        <dbReference type="ChEBI" id="CHEBI:15378"/>
        <dbReference type="ChEBI" id="CHEBI:67139"/>
        <dbReference type="ChEBI" id="CHEBI:537519"/>
        <dbReference type="EC" id="4.3.3.7"/>
    </reaction>
</comment>
<dbReference type="GO" id="GO:0005829">
    <property type="term" value="C:cytosol"/>
    <property type="evidence" value="ECO:0007669"/>
    <property type="project" value="TreeGrafter"/>
</dbReference>
<dbReference type="InterPro" id="IPR013785">
    <property type="entry name" value="Aldolase_TIM"/>
</dbReference>
<feature type="active site" description="Proton donor/acceptor" evidence="12 14">
    <location>
        <position position="134"/>
    </location>
</feature>
<dbReference type="PROSITE" id="PS00665">
    <property type="entry name" value="DHDPS_1"/>
    <property type="match status" value="1"/>
</dbReference>
<name>A0A143HB34_9BACL</name>
<dbReference type="Pfam" id="PF00701">
    <property type="entry name" value="DHDPS"/>
    <property type="match status" value="1"/>
</dbReference>
<dbReference type="SUPFAM" id="SSF51569">
    <property type="entry name" value="Aldolase"/>
    <property type="match status" value="1"/>
</dbReference>
<dbReference type="InterPro" id="IPR020624">
    <property type="entry name" value="Schiff_base-form_aldolases_CS"/>
</dbReference>
<evidence type="ECO:0000256" key="10">
    <source>
        <dbReference type="ARBA" id="ARBA00023270"/>
    </source>
</evidence>
<feature type="binding site" evidence="12 15">
    <location>
        <position position="46"/>
    </location>
    <ligand>
        <name>pyruvate</name>
        <dbReference type="ChEBI" id="CHEBI:15361"/>
    </ligand>
</feature>
<dbReference type="RefSeq" id="WP_066785763.1">
    <property type="nucleotide sequence ID" value="NZ_CP014806.1"/>
</dbReference>
<comment type="pathway">
    <text evidence="2 12">Amino-acid biosynthesis; L-lysine biosynthesis via DAP pathway; (S)-tetrahydrodipicolinate from L-aspartate: step 3/4.</text>
</comment>
<dbReference type="GO" id="GO:0008840">
    <property type="term" value="F:4-hydroxy-tetrahydrodipicolinate synthase activity"/>
    <property type="evidence" value="ECO:0007669"/>
    <property type="project" value="UniProtKB-UniRule"/>
</dbReference>
<evidence type="ECO:0000256" key="11">
    <source>
        <dbReference type="ARBA" id="ARBA00047836"/>
    </source>
</evidence>
<evidence type="ECO:0000256" key="6">
    <source>
        <dbReference type="ARBA" id="ARBA00022605"/>
    </source>
</evidence>
<dbReference type="NCBIfam" id="TIGR00674">
    <property type="entry name" value="dapA"/>
    <property type="match status" value="1"/>
</dbReference>
<dbReference type="GO" id="GO:0019877">
    <property type="term" value="P:diaminopimelate biosynthetic process"/>
    <property type="evidence" value="ECO:0007669"/>
    <property type="project" value="UniProtKB-UniRule"/>
</dbReference>
<proteinExistence type="inferred from homology"/>
<comment type="subcellular location">
    <subcellularLocation>
        <location evidence="12">Cytoplasm</location>
    </subcellularLocation>
</comment>
<dbReference type="Proteomes" id="UP000076021">
    <property type="component" value="Chromosome"/>
</dbReference>
<keyword evidence="6 12" id="KW-0028">Amino-acid biosynthesis</keyword>
<keyword evidence="17" id="KW-1185">Reference proteome</keyword>
<dbReference type="OrthoDB" id="9782828at2"/>